<organism evidence="3 4">
    <name type="scientific">Nocardioides luti</name>
    <dbReference type="NCBI Taxonomy" id="2761101"/>
    <lineage>
        <taxon>Bacteria</taxon>
        <taxon>Bacillati</taxon>
        <taxon>Actinomycetota</taxon>
        <taxon>Actinomycetes</taxon>
        <taxon>Propionibacteriales</taxon>
        <taxon>Nocardioidaceae</taxon>
        <taxon>Nocardioides</taxon>
    </lineage>
</organism>
<keyword evidence="2" id="KW-0812">Transmembrane</keyword>
<dbReference type="SUPFAM" id="SSF82171">
    <property type="entry name" value="DPP6 N-terminal domain-like"/>
    <property type="match status" value="1"/>
</dbReference>
<feature type="transmembrane region" description="Helical" evidence="2">
    <location>
        <begin position="41"/>
        <end position="61"/>
    </location>
</feature>
<gene>
    <name evidence="3" type="ORF">H5V45_15895</name>
</gene>
<dbReference type="EMBL" id="JACKXE010000001">
    <property type="protein sequence ID" value="MBB6628810.1"/>
    <property type="molecule type" value="Genomic_DNA"/>
</dbReference>
<keyword evidence="2" id="KW-0472">Membrane</keyword>
<dbReference type="RefSeq" id="WP_185253826.1">
    <property type="nucleotide sequence ID" value="NZ_JACKXE010000001.1"/>
</dbReference>
<dbReference type="AlphaFoldDB" id="A0A7X0RIM4"/>
<feature type="region of interest" description="Disordered" evidence="1">
    <location>
        <begin position="227"/>
        <end position="250"/>
    </location>
</feature>
<keyword evidence="4" id="KW-1185">Reference proteome</keyword>
<name>A0A7X0RIM4_9ACTN</name>
<proteinExistence type="predicted"/>
<sequence>MVNELRTLLRENVADSPTDQLDVAGLLAAGHRRVRTRRTTMAAGAATLGVVAAVAVGAAVLPGDGGRAVSPAGMPRPDAPVLRLADAEPAVEGQDYRELSAYTNENLDRDNGQYYDGVTDDGLVLFRDGPRMDQLRPRYALLDPATGAKDWLPDLRIGQAQAWPVELGTDRLVLVGATGRRGSTLVAHVFDRGDRTWSEITWPELRDVDFAGAAKVGPDGRLYIGVPATRGTPPPGGWPTGPDGEAEDADAEGDTFDLYSLSLTDPTDVRDEGLRFGQLDFTPSSMVWTDSENGAAGMVHVRDLASGEERSFDPHAGERCNLLSFGATDERIMMSEYCGTYGGVRDDRVQVLTTDGEQVVTLQDSGVEGALLGHGGPRDVVTVTAYESSRAGTYVYDLASDRLLRLSDATSSWSAGGPTPDGQFLWSSPVNHRKGATQHLTQLLD</sequence>
<dbReference type="Proteomes" id="UP000523955">
    <property type="component" value="Unassembled WGS sequence"/>
</dbReference>
<evidence type="ECO:0000313" key="4">
    <source>
        <dbReference type="Proteomes" id="UP000523955"/>
    </source>
</evidence>
<accession>A0A7X0RIM4</accession>
<evidence type="ECO:0000256" key="1">
    <source>
        <dbReference type="SAM" id="MobiDB-lite"/>
    </source>
</evidence>
<evidence type="ECO:0000256" key="2">
    <source>
        <dbReference type="SAM" id="Phobius"/>
    </source>
</evidence>
<comment type="caution">
    <text evidence="3">The sequence shown here is derived from an EMBL/GenBank/DDBJ whole genome shotgun (WGS) entry which is preliminary data.</text>
</comment>
<protein>
    <submittedName>
        <fullName evidence="3">Uncharacterized protein</fullName>
    </submittedName>
</protein>
<reference evidence="3 4" key="1">
    <citation type="submission" date="2020-08" db="EMBL/GenBank/DDBJ databases">
        <authorList>
            <person name="Seo M.-J."/>
        </authorList>
    </citation>
    <scope>NUCLEOTIDE SEQUENCE [LARGE SCALE GENOMIC DNA]</scope>
    <source>
        <strain evidence="3 4">KIGAM211</strain>
    </source>
</reference>
<keyword evidence="2" id="KW-1133">Transmembrane helix</keyword>
<evidence type="ECO:0000313" key="3">
    <source>
        <dbReference type="EMBL" id="MBB6628810.1"/>
    </source>
</evidence>